<organism evidence="2 3">
    <name type="scientific">Bremia lactucae</name>
    <name type="common">Lettuce downy mildew</name>
    <dbReference type="NCBI Taxonomy" id="4779"/>
    <lineage>
        <taxon>Eukaryota</taxon>
        <taxon>Sar</taxon>
        <taxon>Stramenopiles</taxon>
        <taxon>Oomycota</taxon>
        <taxon>Peronosporomycetes</taxon>
        <taxon>Peronosporales</taxon>
        <taxon>Peronosporaceae</taxon>
        <taxon>Bremia</taxon>
    </lineage>
</organism>
<dbReference type="EMBL" id="SHOA02000015">
    <property type="protein sequence ID" value="TDH71727.1"/>
    <property type="molecule type" value="Genomic_DNA"/>
</dbReference>
<dbReference type="SUPFAM" id="SSF54637">
    <property type="entry name" value="Thioesterase/thiol ester dehydrase-isomerase"/>
    <property type="match status" value="1"/>
</dbReference>
<evidence type="ECO:0000313" key="2">
    <source>
        <dbReference type="EMBL" id="TDH71727.1"/>
    </source>
</evidence>
<dbReference type="OrthoDB" id="331699at2759"/>
<dbReference type="GO" id="GO:0005829">
    <property type="term" value="C:cytosol"/>
    <property type="evidence" value="ECO:0007669"/>
    <property type="project" value="TreeGrafter"/>
</dbReference>
<feature type="signal peptide" evidence="1">
    <location>
        <begin position="1"/>
        <end position="23"/>
    </location>
</feature>
<keyword evidence="1" id="KW-0732">Signal</keyword>
<name>A0A976FRM6_BRELC</name>
<dbReference type="InterPro" id="IPR040170">
    <property type="entry name" value="Cytosol_ACT"/>
</dbReference>
<dbReference type="RefSeq" id="XP_067821226.1">
    <property type="nucleotide sequence ID" value="XM_067965293.1"/>
</dbReference>
<dbReference type="GO" id="GO:0052816">
    <property type="term" value="F:long-chain fatty acyl-CoA hydrolase activity"/>
    <property type="evidence" value="ECO:0007669"/>
    <property type="project" value="TreeGrafter"/>
</dbReference>
<dbReference type="Proteomes" id="UP000294530">
    <property type="component" value="Unassembled WGS sequence"/>
</dbReference>
<keyword evidence="3" id="KW-1185">Reference proteome</keyword>
<dbReference type="PANTHER" id="PTHR11049:SF24">
    <property type="entry name" value="CYTOSOLIC ACYL COENZYME A THIOESTER HYDROLASE"/>
    <property type="match status" value="1"/>
</dbReference>
<dbReference type="InterPro" id="IPR029069">
    <property type="entry name" value="HotDog_dom_sf"/>
</dbReference>
<dbReference type="AlphaFoldDB" id="A0A976FRM6"/>
<dbReference type="Gene3D" id="3.10.129.10">
    <property type="entry name" value="Hotdog Thioesterase"/>
    <property type="match status" value="1"/>
</dbReference>
<dbReference type="KEGG" id="blac:94350964"/>
<dbReference type="GeneID" id="94350964"/>
<dbReference type="PANTHER" id="PTHR11049">
    <property type="entry name" value="ACYL COENZYME A THIOESTER HYDROLASE"/>
    <property type="match status" value="1"/>
</dbReference>
<gene>
    <name evidence="2" type="ORF">CCR75_007231</name>
</gene>
<protein>
    <submittedName>
        <fullName evidence="2">Uncharacterized protein</fullName>
    </submittedName>
</protein>
<proteinExistence type="predicted"/>
<comment type="caution">
    <text evidence="2">The sequence shown here is derived from an EMBL/GenBank/DDBJ whole genome shotgun (WGS) entry which is preliminary data.</text>
</comment>
<sequence>MARRTRAGLLGLVIVAILATVATRELYGSLDVFPSMKVRVTCKRPQQFFGKDNFVFFANPVVSTNEAKVLYDGYATIENDGKIVTYIYVNGTGYVIRSDTDVQCLSSLPFYSIVSALNNATFISRAIIDGKLIVCTSGNLFKTVFAGAEVAICAFGASGFTAYSKECTLNVEYLTNHVLLPTIKVPSCKMLGTPVSVLPIGKALLTGFSNGSVSIVLVLVKGYCSRTFADIIVRPSKVNLYLSAHSRSCVTIQGEESFIGKLLSAGPAKSNLISSAPPSRKSTVAHKGIATISVDEVIYTGNSSIAVEITGYRHDVEAGTFIHTISATMTCVALDEDKRPSPGLPKLLDPLNFHYVKNHQAIAAQRKELAAQWRAVQEQVNQMPHVSIDMIQSLDYGRSLEVLISERIIEVQNLFLPKHLNQNNTIFGGKVDKSDQESMHTLLKAQHRWLFDDQERKLLIMEPLSLSTPNGTASCD</sequence>
<feature type="chain" id="PRO_5037814794" evidence="1">
    <location>
        <begin position="24"/>
        <end position="476"/>
    </location>
</feature>
<dbReference type="GO" id="GO:0009062">
    <property type="term" value="P:fatty acid catabolic process"/>
    <property type="evidence" value="ECO:0007669"/>
    <property type="project" value="TreeGrafter"/>
</dbReference>
<evidence type="ECO:0000256" key="1">
    <source>
        <dbReference type="SAM" id="SignalP"/>
    </source>
</evidence>
<dbReference type="GO" id="GO:0006637">
    <property type="term" value="P:acyl-CoA metabolic process"/>
    <property type="evidence" value="ECO:0007669"/>
    <property type="project" value="TreeGrafter"/>
</dbReference>
<evidence type="ECO:0000313" key="3">
    <source>
        <dbReference type="Proteomes" id="UP000294530"/>
    </source>
</evidence>
<accession>A0A976FRM6</accession>
<reference evidence="2 3" key="1">
    <citation type="journal article" date="2021" name="Genome Biol.">
        <title>AFLAP: assembly-free linkage analysis pipeline using k-mers from genome sequencing data.</title>
        <authorList>
            <person name="Fletcher K."/>
            <person name="Zhang L."/>
            <person name="Gil J."/>
            <person name="Han R."/>
            <person name="Cavanaugh K."/>
            <person name="Michelmore R."/>
        </authorList>
    </citation>
    <scope>NUCLEOTIDE SEQUENCE [LARGE SCALE GENOMIC DNA]</scope>
    <source>
        <strain evidence="2 3">SF5</strain>
    </source>
</reference>